<evidence type="ECO:0000256" key="1">
    <source>
        <dbReference type="ARBA" id="ARBA00004141"/>
    </source>
</evidence>
<reference evidence="11" key="3">
    <citation type="submission" date="2025-09" db="UniProtKB">
        <authorList>
            <consortium name="Ensembl"/>
        </authorList>
    </citation>
    <scope>IDENTIFICATION</scope>
</reference>
<dbReference type="AlphaFoldDB" id="A0AAY4BZ52"/>
<dbReference type="SUPFAM" id="SSF81321">
    <property type="entry name" value="Family A G protein-coupled receptor-like"/>
    <property type="match status" value="1"/>
</dbReference>
<dbReference type="GO" id="GO:0004930">
    <property type="term" value="F:G protein-coupled receptor activity"/>
    <property type="evidence" value="ECO:0007669"/>
    <property type="project" value="UniProtKB-KW"/>
</dbReference>
<feature type="transmembrane region" description="Helical" evidence="9">
    <location>
        <begin position="216"/>
        <end position="236"/>
    </location>
</feature>
<evidence type="ECO:0000256" key="9">
    <source>
        <dbReference type="SAM" id="Phobius"/>
    </source>
</evidence>
<feature type="domain" description="G-protein coupled receptors family 1 profile" evidence="10">
    <location>
        <begin position="34"/>
        <end position="278"/>
    </location>
</feature>
<sequence length="304" mass="35032">MSNHPSENCSTEENPLYVFYSSVMIVEFVLALPLNLSVIYIFIFKLKFWKTKGNNIFLFNLVLADVLLLICLPVKAADYKKGQRWNDSDVVCKAMLFVMFLNRGASIAFLTLISIDRYFRVVHPGKRVFHRILKKSPIISVCIWLVLLPMTIPTMLKTFECCAQSREDDNIIDTFRKILFFSQVLIPFVILVFCSAQIIKRLTQKSVGDKTKLRRAVFLVSMVMLVFSLCFLPSTISRMVLLIVRDMDSEDAERIAVNVYDGFMCLSFLDCLLDPIVYCLTSTKFKDVYVSTFLPCLRHRCDIV</sequence>
<dbReference type="PRINTS" id="PR00237">
    <property type="entry name" value="GPCRRHODOPSN"/>
</dbReference>
<dbReference type="GO" id="GO:0016020">
    <property type="term" value="C:membrane"/>
    <property type="evidence" value="ECO:0007669"/>
    <property type="project" value="UniProtKB-SubCell"/>
</dbReference>
<dbReference type="Ensembl" id="ENSDCDT00010032040.1">
    <property type="protein sequence ID" value="ENSDCDP00010025917.1"/>
    <property type="gene ID" value="ENSDCDG00010016393.1"/>
</dbReference>
<dbReference type="PANTHER" id="PTHR46048">
    <property type="entry name" value="HYDROXYCARBOXYLIC ACID RECEPTOR 2"/>
    <property type="match status" value="1"/>
</dbReference>
<protein>
    <recommendedName>
        <fullName evidence="10">G-protein coupled receptors family 1 profile domain-containing protein</fullName>
    </recommendedName>
</protein>
<gene>
    <name evidence="11" type="primary">GPR31</name>
</gene>
<dbReference type="PROSITE" id="PS00237">
    <property type="entry name" value="G_PROTEIN_RECEP_F1_1"/>
    <property type="match status" value="1"/>
</dbReference>
<keyword evidence="3 9" id="KW-1133">Transmembrane helix</keyword>
<evidence type="ECO:0000256" key="3">
    <source>
        <dbReference type="ARBA" id="ARBA00022989"/>
    </source>
</evidence>
<keyword evidence="5 9" id="KW-0472">Membrane</keyword>
<feature type="transmembrane region" description="Helical" evidence="9">
    <location>
        <begin position="96"/>
        <end position="115"/>
    </location>
</feature>
<reference evidence="11 12" key="1">
    <citation type="submission" date="2020-06" db="EMBL/GenBank/DDBJ databases">
        <authorList>
            <consortium name="Wellcome Sanger Institute Data Sharing"/>
        </authorList>
    </citation>
    <scope>NUCLEOTIDE SEQUENCE [LARGE SCALE GENOMIC DNA]</scope>
</reference>
<evidence type="ECO:0000259" key="10">
    <source>
        <dbReference type="PROSITE" id="PS50262"/>
    </source>
</evidence>
<evidence type="ECO:0000256" key="6">
    <source>
        <dbReference type="ARBA" id="ARBA00023170"/>
    </source>
</evidence>
<evidence type="ECO:0000313" key="12">
    <source>
        <dbReference type="Proteomes" id="UP000694580"/>
    </source>
</evidence>
<evidence type="ECO:0000256" key="4">
    <source>
        <dbReference type="ARBA" id="ARBA00023040"/>
    </source>
</evidence>
<evidence type="ECO:0000313" key="11">
    <source>
        <dbReference type="Ensembl" id="ENSDCDP00010025917.1"/>
    </source>
</evidence>
<organism evidence="11 12">
    <name type="scientific">Denticeps clupeoides</name>
    <name type="common">denticle herring</name>
    <dbReference type="NCBI Taxonomy" id="299321"/>
    <lineage>
        <taxon>Eukaryota</taxon>
        <taxon>Metazoa</taxon>
        <taxon>Chordata</taxon>
        <taxon>Craniata</taxon>
        <taxon>Vertebrata</taxon>
        <taxon>Euteleostomi</taxon>
        <taxon>Actinopterygii</taxon>
        <taxon>Neopterygii</taxon>
        <taxon>Teleostei</taxon>
        <taxon>Clupei</taxon>
        <taxon>Clupeiformes</taxon>
        <taxon>Denticipitoidei</taxon>
        <taxon>Denticipitidae</taxon>
        <taxon>Denticeps</taxon>
    </lineage>
</organism>
<keyword evidence="2 8" id="KW-0812">Transmembrane</keyword>
<dbReference type="PANTHER" id="PTHR46048:SF11">
    <property type="entry name" value="12-(S)-HYDROXY-5,8,10,14-EICOSATETRAENOIC ACID RECEPTOR"/>
    <property type="match status" value="1"/>
</dbReference>
<accession>A0AAY4BZ52</accession>
<comment type="similarity">
    <text evidence="8">Belongs to the G-protein coupled receptor 1 family.</text>
</comment>
<dbReference type="InterPro" id="IPR017452">
    <property type="entry name" value="GPCR_Rhodpsn_7TM"/>
</dbReference>
<feature type="transmembrane region" description="Helical" evidence="9">
    <location>
        <begin position="20"/>
        <end position="44"/>
    </location>
</feature>
<reference evidence="11" key="2">
    <citation type="submission" date="2025-08" db="UniProtKB">
        <authorList>
            <consortium name="Ensembl"/>
        </authorList>
    </citation>
    <scope>IDENTIFICATION</scope>
</reference>
<evidence type="ECO:0000256" key="2">
    <source>
        <dbReference type="ARBA" id="ARBA00022692"/>
    </source>
</evidence>
<dbReference type="InterPro" id="IPR051893">
    <property type="entry name" value="HCARs"/>
</dbReference>
<dbReference type="Gene3D" id="1.20.1070.10">
    <property type="entry name" value="Rhodopsin 7-helix transmembrane proteins"/>
    <property type="match status" value="1"/>
</dbReference>
<dbReference type="Pfam" id="PF00001">
    <property type="entry name" value="7tm_1"/>
    <property type="match status" value="1"/>
</dbReference>
<dbReference type="InterPro" id="IPR000276">
    <property type="entry name" value="GPCR_Rhodpsn"/>
</dbReference>
<name>A0AAY4BZ52_9TELE</name>
<comment type="subcellular location">
    <subcellularLocation>
        <location evidence="1">Membrane</location>
        <topology evidence="1">Multi-pass membrane protein</topology>
    </subcellularLocation>
</comment>
<evidence type="ECO:0000256" key="5">
    <source>
        <dbReference type="ARBA" id="ARBA00023136"/>
    </source>
</evidence>
<proteinExistence type="inferred from homology"/>
<evidence type="ECO:0000256" key="8">
    <source>
        <dbReference type="RuleBase" id="RU000688"/>
    </source>
</evidence>
<keyword evidence="4 8" id="KW-0297">G-protein coupled receptor</keyword>
<keyword evidence="7 8" id="KW-0807">Transducer</keyword>
<dbReference type="GeneTree" id="ENSGT01140000282516"/>
<keyword evidence="12" id="KW-1185">Reference proteome</keyword>
<dbReference type="PROSITE" id="PS50262">
    <property type="entry name" value="G_PROTEIN_RECEP_F1_2"/>
    <property type="match status" value="1"/>
</dbReference>
<feature type="transmembrane region" description="Helical" evidence="9">
    <location>
        <begin position="56"/>
        <end position="76"/>
    </location>
</feature>
<feature type="transmembrane region" description="Helical" evidence="9">
    <location>
        <begin position="136"/>
        <end position="156"/>
    </location>
</feature>
<dbReference type="Proteomes" id="UP000694580">
    <property type="component" value="Chromosome 14"/>
</dbReference>
<keyword evidence="6 8" id="KW-0675">Receptor</keyword>
<evidence type="ECO:0000256" key="7">
    <source>
        <dbReference type="ARBA" id="ARBA00023224"/>
    </source>
</evidence>
<feature type="transmembrane region" description="Helical" evidence="9">
    <location>
        <begin position="178"/>
        <end position="196"/>
    </location>
</feature>